<evidence type="ECO:0000313" key="1">
    <source>
        <dbReference type="EMBL" id="NMG74445.1"/>
    </source>
</evidence>
<comment type="caution">
    <text evidence="1">The sequence shown here is derived from an EMBL/GenBank/DDBJ whole genome shotgun (WGS) entry which is preliminary data.</text>
</comment>
<dbReference type="InterPro" id="IPR008972">
    <property type="entry name" value="Cupredoxin"/>
</dbReference>
<protein>
    <submittedName>
        <fullName evidence="1">Quinol oxidase</fullName>
    </submittedName>
</protein>
<reference evidence="1 2" key="1">
    <citation type="submission" date="2019-12" db="EMBL/GenBank/DDBJ databases">
        <title>Comparative genomics gives insights into the taxonomy of the Azoarcus-Aromatoleum group and reveals separate origins of nif in the plant-associated Azoarcus and non-plant-associated Aromatoleum sub-groups.</title>
        <authorList>
            <person name="Lafos M."/>
            <person name="Maluk M."/>
            <person name="Batista M."/>
            <person name="Junghare M."/>
            <person name="Carmona M."/>
            <person name="Faoro H."/>
            <person name="Cruz L.M."/>
            <person name="Battistoni F."/>
            <person name="De Souza E."/>
            <person name="Pedrosa F."/>
            <person name="Chen W.-M."/>
            <person name="Poole P.S."/>
            <person name="Dixon R.A."/>
            <person name="James E.K."/>
        </authorList>
    </citation>
    <scope>NUCLEOTIDE SEQUENCE [LARGE SCALE GENOMIC DNA]</scope>
    <source>
        <strain evidence="1 2">22Lin</strain>
    </source>
</reference>
<keyword evidence="2" id="KW-1185">Reference proteome</keyword>
<organism evidence="1 2">
    <name type="scientific">Aromatoleum diolicum</name>
    <dbReference type="NCBI Taxonomy" id="75796"/>
    <lineage>
        <taxon>Bacteria</taxon>
        <taxon>Pseudomonadati</taxon>
        <taxon>Pseudomonadota</taxon>
        <taxon>Betaproteobacteria</taxon>
        <taxon>Rhodocyclales</taxon>
        <taxon>Rhodocyclaceae</taxon>
        <taxon>Aromatoleum</taxon>
    </lineage>
</organism>
<dbReference type="EMBL" id="WTVQ01000008">
    <property type="protein sequence ID" value="NMG74445.1"/>
    <property type="molecule type" value="Genomic_DNA"/>
</dbReference>
<dbReference type="Gene3D" id="2.60.40.420">
    <property type="entry name" value="Cupredoxins - blue copper proteins"/>
    <property type="match status" value="1"/>
</dbReference>
<proteinExistence type="predicted"/>
<dbReference type="SUPFAM" id="SSF49503">
    <property type="entry name" value="Cupredoxins"/>
    <property type="match status" value="1"/>
</dbReference>
<sequence length="171" mass="18269">MTRATPDSACDSAAHGAVRREGRGRAASVSAMNIAAQRSAFARVCALVVFACATHAAAQDAPPYQAPTDADGVQRVTIVGGSYFFKPARIIAKAGRPLELKVSMEQGIVPHRFVLDGADGKPLADIELTEAAKTVRVELAAGDYTFHCPSRLLMFKSHRERGMSGMLQVRE</sequence>
<accession>A0ABX1Q8R4</accession>
<gene>
    <name evidence="1" type="ORF">GPA25_06690</name>
</gene>
<dbReference type="Proteomes" id="UP000648984">
    <property type="component" value="Unassembled WGS sequence"/>
</dbReference>
<name>A0ABX1Q8R4_9RHOO</name>
<evidence type="ECO:0000313" key="2">
    <source>
        <dbReference type="Proteomes" id="UP000648984"/>
    </source>
</evidence>